<evidence type="ECO:0000313" key="4">
    <source>
        <dbReference type="Proteomes" id="UP000823613"/>
    </source>
</evidence>
<evidence type="ECO:0000256" key="2">
    <source>
        <dbReference type="SAM" id="Phobius"/>
    </source>
</evidence>
<dbReference type="EMBL" id="JADIMY010000130">
    <property type="protein sequence ID" value="MBO8428254.1"/>
    <property type="molecule type" value="Genomic_DNA"/>
</dbReference>
<feature type="transmembrane region" description="Helical" evidence="2">
    <location>
        <begin position="190"/>
        <end position="217"/>
    </location>
</feature>
<reference evidence="3" key="1">
    <citation type="submission" date="2020-10" db="EMBL/GenBank/DDBJ databases">
        <authorList>
            <person name="Gilroy R."/>
        </authorList>
    </citation>
    <scope>NUCLEOTIDE SEQUENCE</scope>
    <source>
        <strain evidence="3">11159</strain>
    </source>
</reference>
<feature type="transmembrane region" description="Helical" evidence="2">
    <location>
        <begin position="88"/>
        <end position="112"/>
    </location>
</feature>
<feature type="compositionally biased region" description="Basic and acidic residues" evidence="1">
    <location>
        <begin position="577"/>
        <end position="600"/>
    </location>
</feature>
<feature type="region of interest" description="Disordered" evidence="1">
    <location>
        <begin position="277"/>
        <end position="303"/>
    </location>
</feature>
<dbReference type="Proteomes" id="UP000823613">
    <property type="component" value="Unassembled WGS sequence"/>
</dbReference>
<protein>
    <submittedName>
        <fullName evidence="3">Uncharacterized protein</fullName>
    </submittedName>
</protein>
<gene>
    <name evidence="3" type="ORF">IAC58_06905</name>
</gene>
<feature type="compositionally biased region" description="Basic and acidic residues" evidence="1">
    <location>
        <begin position="409"/>
        <end position="418"/>
    </location>
</feature>
<feature type="region of interest" description="Disordered" evidence="1">
    <location>
        <begin position="546"/>
        <end position="664"/>
    </location>
</feature>
<feature type="compositionally biased region" description="Basic and acidic residues" evidence="1">
    <location>
        <begin position="546"/>
        <end position="562"/>
    </location>
</feature>
<feature type="compositionally biased region" description="Basic and acidic residues" evidence="1">
    <location>
        <begin position="611"/>
        <end position="659"/>
    </location>
</feature>
<evidence type="ECO:0000256" key="1">
    <source>
        <dbReference type="SAM" id="MobiDB-lite"/>
    </source>
</evidence>
<feature type="transmembrane region" description="Helical" evidence="2">
    <location>
        <begin position="119"/>
        <end position="144"/>
    </location>
</feature>
<feature type="compositionally biased region" description="Low complexity" evidence="1">
    <location>
        <begin position="601"/>
        <end position="610"/>
    </location>
</feature>
<feature type="region of interest" description="Disordered" evidence="1">
    <location>
        <begin position="468"/>
        <end position="493"/>
    </location>
</feature>
<dbReference type="PROSITE" id="PS51257">
    <property type="entry name" value="PROKAR_LIPOPROTEIN"/>
    <property type="match status" value="1"/>
</dbReference>
<evidence type="ECO:0000313" key="3">
    <source>
        <dbReference type="EMBL" id="MBO8428254.1"/>
    </source>
</evidence>
<keyword evidence="2" id="KW-0472">Membrane</keyword>
<accession>A0A9D9GXB7</accession>
<keyword evidence="2" id="KW-0812">Transmembrane</keyword>
<sequence length="827" mass="92439">MKRRKLIGWPIVLIISCFIIVISVWFGFTQGGLSKIGYDLAGKGTPYYITTPFIGSDSTAYSGIIATGIYFLTDGFLSLFVFDSSMSIVTIACYVILVLSFIVIVIQIASYIRNKKPSMILWVILTLIFAYGACVICAMANGYFGANGEYWTAPTEIGEANPISIRNVLFFDQTLRTNVGNSWTALGMTAFAWLAIIGILLFVLSFLVILIQTLVYAHSHRMDKYLASHPELAEANKTSVGFKNGEVGIGGTMNNINTVGNSSPLVVQYINSYGQDGMPSMSQPRSEVQTQASAPQQQTQPVGQVPYQYPPYGYPYPPMFGYYGPAQDNSKNAPLTKEDLKEVVNSAIASIKEEMASKQKEEAPIVEEKVYKNENGEELEYVDFDDLKTLIKNEIKTAVDELTPIQVEPQKEETKEDPTITPDETVGYSEKPQEEKIEKVVETPTSFKNEKEIETKIEMTTPIVVAVPSKAIEEDLPEKEETSEPTEPAMTEDEVRSLISDELKEALKGFVKPKKKRIIHRYIDNEVPEKETETIVEKVNADGKVIEESDTKTQTESLKEEAASETTPIEAKTPTSEVKEETHDEEQKVSEEKSEAKETKPVVSEVVTPTEVKEEALEEVKASKAEETKASTPTEVKEEIAENKVEAPKEVSEPIHEETPTLETKAPVRNEPRGKEAEIEKGEVIRLNFFERIATGDEILKKNYQSLKSLLLSYGLKDRVSNTGDTFRLHKVTYAKITALGDSLKIYLALDPKEYYSTALPVQDVSKKDAYKDIPLAFKVRSDLSLRRANELITATMRKANFEPIEGFTPDDYVQEIKEELEKEKTK</sequence>
<feature type="compositionally biased region" description="Acidic residues" evidence="1">
    <location>
        <begin position="474"/>
        <end position="484"/>
    </location>
</feature>
<keyword evidence="2" id="KW-1133">Transmembrane helix</keyword>
<feature type="compositionally biased region" description="Low complexity" evidence="1">
    <location>
        <begin position="288"/>
        <end position="303"/>
    </location>
</feature>
<proteinExistence type="predicted"/>
<feature type="region of interest" description="Disordered" evidence="1">
    <location>
        <begin position="409"/>
        <end position="437"/>
    </location>
</feature>
<feature type="compositionally biased region" description="Polar residues" evidence="1">
    <location>
        <begin position="277"/>
        <end position="287"/>
    </location>
</feature>
<reference evidence="3" key="2">
    <citation type="journal article" date="2021" name="PeerJ">
        <title>Extensive microbial diversity within the chicken gut microbiome revealed by metagenomics and culture.</title>
        <authorList>
            <person name="Gilroy R."/>
            <person name="Ravi A."/>
            <person name="Getino M."/>
            <person name="Pursley I."/>
            <person name="Horton D.L."/>
            <person name="Alikhan N.F."/>
            <person name="Baker D."/>
            <person name="Gharbi K."/>
            <person name="Hall N."/>
            <person name="Watson M."/>
            <person name="Adriaenssens E.M."/>
            <person name="Foster-Nyarko E."/>
            <person name="Jarju S."/>
            <person name="Secka A."/>
            <person name="Antonio M."/>
            <person name="Oren A."/>
            <person name="Chaudhuri R.R."/>
            <person name="La Ragione R."/>
            <person name="Hildebrand F."/>
            <person name="Pallen M.J."/>
        </authorList>
    </citation>
    <scope>NUCLEOTIDE SEQUENCE</scope>
    <source>
        <strain evidence="3">11159</strain>
    </source>
</reference>
<comment type="caution">
    <text evidence="3">The sequence shown here is derived from an EMBL/GenBank/DDBJ whole genome shotgun (WGS) entry which is preliminary data.</text>
</comment>
<feature type="transmembrane region" description="Helical" evidence="2">
    <location>
        <begin position="60"/>
        <end position="82"/>
    </location>
</feature>
<feature type="transmembrane region" description="Helical" evidence="2">
    <location>
        <begin position="6"/>
        <end position="28"/>
    </location>
</feature>
<dbReference type="AlphaFoldDB" id="A0A9D9GXB7"/>
<organism evidence="3 4">
    <name type="scientific">Candidatus Onthovivens merdipullorum</name>
    <dbReference type="NCBI Taxonomy" id="2840889"/>
    <lineage>
        <taxon>Bacteria</taxon>
        <taxon>Bacillati</taxon>
        <taxon>Bacillota</taxon>
        <taxon>Bacilli</taxon>
        <taxon>Bacillales</taxon>
        <taxon>Candidatus Onthovivens</taxon>
    </lineage>
</organism>
<name>A0A9D9GXB7_9BACL</name>